<keyword evidence="2" id="KW-1185">Reference proteome</keyword>
<evidence type="ECO:0000313" key="1">
    <source>
        <dbReference type="EMBL" id="PSR91944.1"/>
    </source>
</evidence>
<dbReference type="InParanoid" id="A0A2T3ACH7"/>
<protein>
    <submittedName>
        <fullName evidence="1">Uncharacterized protein</fullName>
    </submittedName>
</protein>
<sequence length="173" mass="19059">MRCQFRLDVLHHRRQADRQTDRQGKSVITKLSLSILNAKAPCIESHEARRKVDRLQKRHVAFWNSLEAIPPPLFSGHTAAAWGAQAINSNIANTSACQNPCVRSVSAAAGVGVPANQRQSSFPGSLGTPSSFISWKATLTEWQKRDVECNAKVGSWHYPTWPSEKGLLCLVAS</sequence>
<evidence type="ECO:0000313" key="2">
    <source>
        <dbReference type="Proteomes" id="UP000241462"/>
    </source>
</evidence>
<gene>
    <name evidence="1" type="ORF">BD289DRAFT_201847</name>
</gene>
<dbReference type="Proteomes" id="UP000241462">
    <property type="component" value="Unassembled WGS sequence"/>
</dbReference>
<dbReference type="EMBL" id="KZ678413">
    <property type="protein sequence ID" value="PSR91944.1"/>
    <property type="molecule type" value="Genomic_DNA"/>
</dbReference>
<proteinExistence type="predicted"/>
<organism evidence="1 2">
    <name type="scientific">Coniella lustricola</name>
    <dbReference type="NCBI Taxonomy" id="2025994"/>
    <lineage>
        <taxon>Eukaryota</taxon>
        <taxon>Fungi</taxon>
        <taxon>Dikarya</taxon>
        <taxon>Ascomycota</taxon>
        <taxon>Pezizomycotina</taxon>
        <taxon>Sordariomycetes</taxon>
        <taxon>Sordariomycetidae</taxon>
        <taxon>Diaporthales</taxon>
        <taxon>Schizoparmaceae</taxon>
        <taxon>Coniella</taxon>
    </lineage>
</organism>
<name>A0A2T3ACH7_9PEZI</name>
<dbReference type="AlphaFoldDB" id="A0A2T3ACH7"/>
<reference evidence="1 2" key="1">
    <citation type="journal article" date="2018" name="Mycol. Prog.">
        <title>Coniella lustricola, a new species from submerged detritus.</title>
        <authorList>
            <person name="Raudabaugh D.B."/>
            <person name="Iturriaga T."/>
            <person name="Carver A."/>
            <person name="Mondo S."/>
            <person name="Pangilinan J."/>
            <person name="Lipzen A."/>
            <person name="He G."/>
            <person name="Amirebrahimi M."/>
            <person name="Grigoriev I.V."/>
            <person name="Miller A.N."/>
        </authorList>
    </citation>
    <scope>NUCLEOTIDE SEQUENCE [LARGE SCALE GENOMIC DNA]</scope>
    <source>
        <strain evidence="1 2">B22-T-1</strain>
    </source>
</reference>
<accession>A0A2T3ACH7</accession>